<dbReference type="PANTHER" id="PTHR42716:SF2">
    <property type="entry name" value="L-ASPARTATE OXIDASE, CHLOROPLASTIC"/>
    <property type="match status" value="1"/>
</dbReference>
<keyword evidence="8 13" id="KW-0274">FAD</keyword>
<comment type="catalytic activity">
    <reaction evidence="10">
        <text>L-aspartate + O2 = iminosuccinate + H2O2</text>
        <dbReference type="Rhea" id="RHEA:25876"/>
        <dbReference type="ChEBI" id="CHEBI:15379"/>
        <dbReference type="ChEBI" id="CHEBI:16240"/>
        <dbReference type="ChEBI" id="CHEBI:29991"/>
        <dbReference type="ChEBI" id="CHEBI:77875"/>
        <dbReference type="EC" id="1.4.3.16"/>
    </reaction>
    <physiologicalReaction direction="left-to-right" evidence="10">
        <dbReference type="Rhea" id="RHEA:25877"/>
    </physiologicalReaction>
</comment>
<evidence type="ECO:0000256" key="5">
    <source>
        <dbReference type="ARBA" id="ARBA00021901"/>
    </source>
</evidence>
<evidence type="ECO:0000256" key="4">
    <source>
        <dbReference type="ARBA" id="ARBA00012173"/>
    </source>
</evidence>
<dbReference type="GO" id="GO:0033765">
    <property type="term" value="F:steroid dehydrogenase activity, acting on the CH-CH group of donors"/>
    <property type="evidence" value="ECO:0007669"/>
    <property type="project" value="UniProtKB-ARBA"/>
</dbReference>
<evidence type="ECO:0000313" key="18">
    <source>
        <dbReference type="Proteomes" id="UP000190285"/>
    </source>
</evidence>
<evidence type="ECO:0000256" key="8">
    <source>
        <dbReference type="ARBA" id="ARBA00022827"/>
    </source>
</evidence>
<reference evidence="17 18" key="1">
    <citation type="submission" date="2017-02" db="EMBL/GenBank/DDBJ databases">
        <authorList>
            <person name="Peterson S.W."/>
        </authorList>
    </citation>
    <scope>NUCLEOTIDE SEQUENCE [LARGE SCALE GENOMIC DNA]</scope>
    <source>
        <strain evidence="17 18">M1</strain>
    </source>
</reference>
<dbReference type="Gene3D" id="1.20.58.100">
    <property type="entry name" value="Fumarate reductase/succinate dehydrogenase flavoprotein-like, C-terminal domain"/>
    <property type="match status" value="1"/>
</dbReference>
<dbReference type="InterPro" id="IPR036188">
    <property type="entry name" value="FAD/NAD-bd_sf"/>
</dbReference>
<evidence type="ECO:0000313" key="17">
    <source>
        <dbReference type="EMBL" id="SKC92070.1"/>
    </source>
</evidence>
<dbReference type="PANTHER" id="PTHR42716">
    <property type="entry name" value="L-ASPARTATE OXIDASE"/>
    <property type="match status" value="1"/>
</dbReference>
<protein>
    <recommendedName>
        <fullName evidence="5 11">L-aspartate oxidase</fullName>
        <ecNumber evidence="4 11">1.4.3.16</ecNumber>
    </recommendedName>
</protein>
<dbReference type="RefSeq" id="WP_244282255.1">
    <property type="nucleotide sequence ID" value="NZ_FUZT01000027.1"/>
</dbReference>
<dbReference type="STRING" id="36842.SAMN02194393_05423"/>
<comment type="subcellular location">
    <subcellularLocation>
        <location evidence="13">Cytoplasm</location>
    </subcellularLocation>
</comment>
<dbReference type="Gene3D" id="3.90.700.10">
    <property type="entry name" value="Succinate dehydrogenase/fumarate reductase flavoprotein, catalytic domain"/>
    <property type="match status" value="1"/>
</dbReference>
<evidence type="ECO:0000256" key="3">
    <source>
        <dbReference type="ARBA" id="ARBA00008562"/>
    </source>
</evidence>
<name>A0A1T5MV13_9FIRM</name>
<dbReference type="EMBL" id="FUZT01000027">
    <property type="protein sequence ID" value="SKC92070.1"/>
    <property type="molecule type" value="Genomic_DNA"/>
</dbReference>
<dbReference type="GO" id="GO:0005737">
    <property type="term" value="C:cytoplasm"/>
    <property type="evidence" value="ECO:0007669"/>
    <property type="project" value="UniProtKB-SubCell"/>
</dbReference>
<comment type="similarity">
    <text evidence="3 13">Belongs to the FAD-dependent oxidoreductase 2 family. NadB subfamily.</text>
</comment>
<dbReference type="GO" id="GO:0008734">
    <property type="term" value="F:L-aspartate oxidase activity"/>
    <property type="evidence" value="ECO:0007669"/>
    <property type="project" value="UniProtKB-UniRule"/>
</dbReference>
<dbReference type="EC" id="1.4.3.16" evidence="4 11"/>
<dbReference type="InterPro" id="IPR005288">
    <property type="entry name" value="NadB"/>
</dbReference>
<evidence type="ECO:0000256" key="11">
    <source>
        <dbReference type="NCBIfam" id="TIGR00551"/>
    </source>
</evidence>
<accession>A0A1T5MV13</accession>
<dbReference type="InterPro" id="IPR003953">
    <property type="entry name" value="FAD-dep_OxRdtase_2_FAD-bd"/>
</dbReference>
<evidence type="ECO:0000256" key="9">
    <source>
        <dbReference type="ARBA" id="ARBA00023002"/>
    </source>
</evidence>
<comment type="pathway">
    <text evidence="2 13">Cofactor biosynthesis; NAD(+) biosynthesis; iminoaspartate from L-aspartate (oxidase route): step 1/1.</text>
</comment>
<dbReference type="Proteomes" id="UP000190285">
    <property type="component" value="Unassembled WGS sequence"/>
</dbReference>
<feature type="domain" description="FAD-dependent oxidoreductase 2 FAD-binding" evidence="15">
    <location>
        <begin position="20"/>
        <end position="390"/>
    </location>
</feature>
<organism evidence="17 18">
    <name type="scientific">Maledivibacter halophilus</name>
    <dbReference type="NCBI Taxonomy" id="36842"/>
    <lineage>
        <taxon>Bacteria</taxon>
        <taxon>Bacillati</taxon>
        <taxon>Bacillota</taxon>
        <taxon>Clostridia</taxon>
        <taxon>Peptostreptococcales</taxon>
        <taxon>Caminicellaceae</taxon>
        <taxon>Maledivibacter</taxon>
    </lineage>
</organism>
<evidence type="ECO:0000256" key="10">
    <source>
        <dbReference type="ARBA" id="ARBA00048305"/>
    </source>
</evidence>
<dbReference type="SUPFAM" id="SSF51905">
    <property type="entry name" value="FAD/NAD(P)-binding domain"/>
    <property type="match status" value="1"/>
</dbReference>
<evidence type="ECO:0000259" key="16">
    <source>
        <dbReference type="Pfam" id="PF02910"/>
    </source>
</evidence>
<dbReference type="Pfam" id="PF02910">
    <property type="entry name" value="Succ_DH_flav_C"/>
    <property type="match status" value="1"/>
</dbReference>
<keyword evidence="7 13" id="KW-0662">Pyridine nucleotide biosynthesis</keyword>
<keyword evidence="18" id="KW-1185">Reference proteome</keyword>
<feature type="active site" description="Proton acceptor" evidence="12">
    <location>
        <position position="288"/>
    </location>
</feature>
<comment type="cofactor">
    <cofactor evidence="1 13">
        <name>FAD</name>
        <dbReference type="ChEBI" id="CHEBI:57692"/>
    </cofactor>
</comment>
<evidence type="ECO:0000259" key="15">
    <source>
        <dbReference type="Pfam" id="PF00890"/>
    </source>
</evidence>
<keyword evidence="9 13" id="KW-0560">Oxidoreductase</keyword>
<feature type="domain" description="Fumarate reductase/succinate dehydrogenase flavoprotein-like C-terminal" evidence="16">
    <location>
        <begin position="436"/>
        <end position="507"/>
    </location>
</feature>
<evidence type="ECO:0000256" key="6">
    <source>
        <dbReference type="ARBA" id="ARBA00022630"/>
    </source>
</evidence>
<dbReference type="PIRSF" id="PIRSF000171">
    <property type="entry name" value="SDHA_APRA_LASPO"/>
    <property type="match status" value="1"/>
</dbReference>
<gene>
    <name evidence="17" type="ORF">SAMN02194393_05423</name>
</gene>
<evidence type="ECO:0000256" key="2">
    <source>
        <dbReference type="ARBA" id="ARBA00004950"/>
    </source>
</evidence>
<evidence type="ECO:0000256" key="1">
    <source>
        <dbReference type="ARBA" id="ARBA00001974"/>
    </source>
</evidence>
<dbReference type="UniPathway" id="UPA00253">
    <property type="reaction ID" value="UER00326"/>
</dbReference>
<dbReference type="NCBIfam" id="TIGR00551">
    <property type="entry name" value="nadB"/>
    <property type="match status" value="1"/>
</dbReference>
<comment type="function">
    <text evidence="13">Catalyzes the oxidation of L-aspartate to iminoaspartate.</text>
</comment>
<proteinExistence type="inferred from homology"/>
<dbReference type="InterPro" id="IPR037099">
    <property type="entry name" value="Fum_R/Succ_DH_flav-like_C_sf"/>
</dbReference>
<dbReference type="InterPro" id="IPR027477">
    <property type="entry name" value="Succ_DH/fumarate_Rdtase_cat_sf"/>
</dbReference>
<sequence>MMKRYLINFDLEEIRKEHCDVVIVGTGISGLYTALNISGKYEIKLLTKDKINESNSNLAQGGIAACINKENNINLHIEDTLRAGRYYNDKKSVKILVEEARENIKKLIEIGAIFDKDEHGNIMLTREGGHSERRILHSKDQTGKEVIRSLTEEVKKRKNIKVDEETFVIDLLTYKNKCIGVLVKDDKEIYALLAKAVVLSTGGIGQVYKNTTNSSIATGDGISMAYRVGAKIVDMEFVQFHPTAFYNEKDRKRFLISEAVRGEGAVLRNSKDEAFMENYHKLKDLAPRDIVAKAILIEIKKENNPNVYLDITHRDENFIKNRFPYIYDECLKKGINISKEYIPVCPVQHYIMGGIKADYKGRTNIDYLYACGESASTGVHGANRLASNSLLDGIVFGNRIAQDINIKIGSKSIYNLNLKYKHNKDELKCDLNKIKERIREVMNRYAFILRGKEGLNKACEIIETIIKELNSYSKDSIEYYECVNMAYVAYLIITSALKRKESLGSHIMVRDLGGENFV</sequence>
<dbReference type="SUPFAM" id="SSF56425">
    <property type="entry name" value="Succinate dehydrogenase/fumarate reductase flavoprotein, catalytic domain"/>
    <property type="match status" value="1"/>
</dbReference>
<keyword evidence="14" id="KW-0175">Coiled coil</keyword>
<dbReference type="Pfam" id="PF00890">
    <property type="entry name" value="FAD_binding_2"/>
    <property type="match status" value="1"/>
</dbReference>
<evidence type="ECO:0000256" key="12">
    <source>
        <dbReference type="PIRSR" id="PIRSR000171-1"/>
    </source>
</evidence>
<dbReference type="AlphaFoldDB" id="A0A1T5MV13"/>
<evidence type="ECO:0000256" key="14">
    <source>
        <dbReference type="SAM" id="Coils"/>
    </source>
</evidence>
<evidence type="ECO:0000256" key="7">
    <source>
        <dbReference type="ARBA" id="ARBA00022642"/>
    </source>
</evidence>
<feature type="coiled-coil region" evidence="14">
    <location>
        <begin position="417"/>
        <end position="444"/>
    </location>
</feature>
<dbReference type="Gene3D" id="3.50.50.60">
    <property type="entry name" value="FAD/NAD(P)-binding domain"/>
    <property type="match status" value="1"/>
</dbReference>
<dbReference type="NCBIfam" id="NF004820">
    <property type="entry name" value="PRK06175.1"/>
    <property type="match status" value="1"/>
</dbReference>
<dbReference type="InterPro" id="IPR015939">
    <property type="entry name" value="Fum_Rdtase/Succ_DH_flav-like_C"/>
</dbReference>
<evidence type="ECO:0000256" key="13">
    <source>
        <dbReference type="RuleBase" id="RU362049"/>
    </source>
</evidence>
<dbReference type="SUPFAM" id="SSF46977">
    <property type="entry name" value="Succinate dehydrogenase/fumarate reductase flavoprotein C-terminal domain"/>
    <property type="match status" value="1"/>
</dbReference>
<dbReference type="GO" id="GO:0034628">
    <property type="term" value="P:'de novo' NAD+ biosynthetic process from L-aspartate"/>
    <property type="evidence" value="ECO:0007669"/>
    <property type="project" value="TreeGrafter"/>
</dbReference>
<keyword evidence="6 13" id="KW-0285">Flavoprotein</keyword>
<dbReference type="FunFam" id="3.90.700.10:FF:000002">
    <property type="entry name" value="L-aspartate oxidase"/>
    <property type="match status" value="1"/>
</dbReference>